<organism evidence="2 3">
    <name type="scientific">Flavobacterium anhuiense</name>
    <dbReference type="NCBI Taxonomy" id="459526"/>
    <lineage>
        <taxon>Bacteria</taxon>
        <taxon>Pseudomonadati</taxon>
        <taxon>Bacteroidota</taxon>
        <taxon>Flavobacteriia</taxon>
        <taxon>Flavobacteriales</taxon>
        <taxon>Flavobacteriaceae</taxon>
        <taxon>Flavobacterium</taxon>
    </lineage>
</organism>
<keyword evidence="1" id="KW-0472">Membrane</keyword>
<reference evidence="2 3" key="1">
    <citation type="submission" date="2016-10" db="EMBL/GenBank/DDBJ databases">
        <authorList>
            <person name="Varghese N."/>
            <person name="Submissions S."/>
        </authorList>
    </citation>
    <scope>NUCLEOTIDE SEQUENCE [LARGE SCALE GENOMIC DNA]</scope>
    <source>
        <strain evidence="2 3">CGMCC 1.6859</strain>
    </source>
</reference>
<gene>
    <name evidence="2" type="ORF">SAMN02927916_1227</name>
</gene>
<keyword evidence="1" id="KW-0812">Transmembrane</keyword>
<sequence length="300" mass="35116">MILIICATNGKGLLVFLSDFFDVKKETVFTVLITLFVFCAGTSINLLLGYFKNIRLRNNYKHTINLLLYDLAEVCRKQNFASMSDIEKLSILDGKIVAVKQMIYAPLQFLNKMDYSLFIKYYVRSCNKKKKIKAATKLFQIIGQANIFESDNQEKINMYMNVIKPLQETYIKHMLYLEVFGETIQILEISDYDFKNDLINVYSFWKVKHVDNGFRNSFTNLVSPLIDVVNKYPMESVAINLISILKECKFAYNEIAHIDIQLKEYFKIFAFSNKNVYRTIGVILCILNDKKKKEDVFRRF</sequence>
<name>A0ABY0LGH4_9FLAO</name>
<comment type="caution">
    <text evidence="2">The sequence shown here is derived from an EMBL/GenBank/DDBJ whole genome shotgun (WGS) entry which is preliminary data.</text>
</comment>
<proteinExistence type="predicted"/>
<keyword evidence="1" id="KW-1133">Transmembrane helix</keyword>
<evidence type="ECO:0000313" key="3">
    <source>
        <dbReference type="Proteomes" id="UP000199307"/>
    </source>
</evidence>
<dbReference type="EMBL" id="FMVC01000002">
    <property type="protein sequence ID" value="SCY13623.1"/>
    <property type="molecule type" value="Genomic_DNA"/>
</dbReference>
<dbReference type="RefSeq" id="WP_091129936.1">
    <property type="nucleotide sequence ID" value="NZ_FMVC01000002.1"/>
</dbReference>
<keyword evidence="3" id="KW-1185">Reference proteome</keyword>
<feature type="transmembrane region" description="Helical" evidence="1">
    <location>
        <begin position="28"/>
        <end position="51"/>
    </location>
</feature>
<dbReference type="Proteomes" id="UP000199307">
    <property type="component" value="Unassembled WGS sequence"/>
</dbReference>
<accession>A0ABY0LGH4</accession>
<evidence type="ECO:0000313" key="2">
    <source>
        <dbReference type="EMBL" id="SCY13623.1"/>
    </source>
</evidence>
<evidence type="ECO:0000256" key="1">
    <source>
        <dbReference type="SAM" id="Phobius"/>
    </source>
</evidence>
<protein>
    <submittedName>
        <fullName evidence="2">Uncharacterized protein</fullName>
    </submittedName>
</protein>